<feature type="compositionally biased region" description="Basic residues" evidence="1">
    <location>
        <begin position="7"/>
        <end position="22"/>
    </location>
</feature>
<gene>
    <name evidence="2" type="ORF">CSUB01_12146</name>
</gene>
<feature type="compositionally biased region" description="Basic and acidic residues" evidence="1">
    <location>
        <begin position="212"/>
        <end position="225"/>
    </location>
</feature>
<evidence type="ECO:0000313" key="2">
    <source>
        <dbReference type="EMBL" id="KDN63552.1"/>
    </source>
</evidence>
<feature type="region of interest" description="Disordered" evidence="1">
    <location>
        <begin position="207"/>
        <end position="235"/>
    </location>
</feature>
<keyword evidence="3" id="KW-1185">Reference proteome</keyword>
<proteinExistence type="predicted"/>
<feature type="compositionally biased region" description="Polar residues" evidence="1">
    <location>
        <begin position="32"/>
        <end position="42"/>
    </location>
</feature>
<dbReference type="Proteomes" id="UP000027238">
    <property type="component" value="Unassembled WGS sequence"/>
</dbReference>
<feature type="compositionally biased region" description="Pro residues" evidence="1">
    <location>
        <begin position="59"/>
        <end position="70"/>
    </location>
</feature>
<dbReference type="AlphaFoldDB" id="A0A066X3K3"/>
<reference evidence="3" key="1">
    <citation type="journal article" date="2014" name="Genome Announc.">
        <title>Draft genome sequence of Colletotrichum sublineola, a destructive pathogen of cultivated sorghum.</title>
        <authorList>
            <person name="Baroncelli R."/>
            <person name="Sanz-Martin J.M."/>
            <person name="Rech G.E."/>
            <person name="Sukno S.A."/>
            <person name="Thon M.R."/>
        </authorList>
    </citation>
    <scope>NUCLEOTIDE SEQUENCE [LARGE SCALE GENOMIC DNA]</scope>
    <source>
        <strain evidence="3">TX430BB</strain>
    </source>
</reference>
<evidence type="ECO:0000313" key="3">
    <source>
        <dbReference type="Proteomes" id="UP000027238"/>
    </source>
</evidence>
<dbReference type="EMBL" id="JMSE01001212">
    <property type="protein sequence ID" value="KDN63552.1"/>
    <property type="molecule type" value="Genomic_DNA"/>
</dbReference>
<feature type="region of interest" description="Disordered" evidence="1">
    <location>
        <begin position="1"/>
        <end position="93"/>
    </location>
</feature>
<evidence type="ECO:0000256" key="1">
    <source>
        <dbReference type="SAM" id="MobiDB-lite"/>
    </source>
</evidence>
<organism evidence="2 3">
    <name type="scientific">Colletotrichum sublineola</name>
    <name type="common">Sorghum anthracnose fungus</name>
    <dbReference type="NCBI Taxonomy" id="1173701"/>
    <lineage>
        <taxon>Eukaryota</taxon>
        <taxon>Fungi</taxon>
        <taxon>Dikarya</taxon>
        <taxon>Ascomycota</taxon>
        <taxon>Pezizomycotina</taxon>
        <taxon>Sordariomycetes</taxon>
        <taxon>Hypocreomycetidae</taxon>
        <taxon>Glomerellales</taxon>
        <taxon>Glomerellaceae</taxon>
        <taxon>Colletotrichum</taxon>
        <taxon>Colletotrichum graminicola species complex</taxon>
    </lineage>
</organism>
<feature type="compositionally biased region" description="Polar residues" evidence="1">
    <location>
        <begin position="74"/>
        <end position="85"/>
    </location>
</feature>
<sequence length="235" mass="25674">MHPAQARPRRPGRPQRQQRTKRSQSWLRGATIPTTQLAQNLQSHERPLYETIDWGAPIQDPPIQDPPLPPTLESLHSSTSTQNALGQDIRKTDSSGFSTCDHYSRDIVRDIVSTIAKINKDDEEHHKAIISQCNRVESEIDAFINDIKHAAALEPIGSVLKCARLSIAKRGNSTASEVGRILGVSQGLACIGSGRAKAGTSAVFKRRPTALDGERPGVDGERLDVDESTGQTYPS</sequence>
<dbReference type="HOGENOM" id="CLU_1180137_0_0_1"/>
<name>A0A066X3K3_COLSU</name>
<protein>
    <submittedName>
        <fullName evidence="2">Uncharacterized protein</fullName>
    </submittedName>
</protein>
<accession>A0A066X3K3</accession>
<comment type="caution">
    <text evidence="2">The sequence shown here is derived from an EMBL/GenBank/DDBJ whole genome shotgun (WGS) entry which is preliminary data.</text>
</comment>